<evidence type="ECO:0000313" key="2">
    <source>
        <dbReference type="Proteomes" id="UP000316128"/>
    </source>
</evidence>
<accession>A0A4Y5TWY8</accession>
<dbReference type="EMBL" id="MK804893">
    <property type="protein sequence ID" value="QDB73924.1"/>
    <property type="molecule type" value="Genomic_DNA"/>
</dbReference>
<dbReference type="Proteomes" id="UP000316128">
    <property type="component" value="Segment"/>
</dbReference>
<organism evidence="1 2">
    <name type="scientific">Aeromonas phage 2L372D</name>
    <dbReference type="NCBI Taxonomy" id="2588097"/>
    <lineage>
        <taxon>Viruses</taxon>
        <taxon>Duplodnaviria</taxon>
        <taxon>Heunggongvirae</taxon>
        <taxon>Uroviricota</taxon>
        <taxon>Caudoviricetes</taxon>
        <taxon>Plateaulakevirus</taxon>
        <taxon>Plateaulakevirus pv2L372D</taxon>
    </lineage>
</organism>
<reference evidence="1 2" key="1">
    <citation type="submission" date="2019-04" db="EMBL/GenBank/DDBJ databases">
        <title>Nine Novel Phages from a Plateau Lake in Southwest China Provide Insights into Aeromonas Phage Diversity.</title>
        <authorList>
            <person name="Xiao W."/>
            <person name="Bai M."/>
            <person name="Wang Y."/>
            <person name="Cui X."/>
        </authorList>
    </citation>
    <scope>NUCLEOTIDE SEQUENCE [LARGE SCALE GENOMIC DNA]</scope>
</reference>
<name>A0A4Y5TWY8_9CAUD</name>
<keyword evidence="2" id="KW-1185">Reference proteome</keyword>
<evidence type="ECO:0000313" key="1">
    <source>
        <dbReference type="EMBL" id="QDB73924.1"/>
    </source>
</evidence>
<gene>
    <name evidence="1" type="ORF">2L372D_010</name>
</gene>
<proteinExistence type="predicted"/>
<sequence>MEIKKLSRCINKDGTGLTCFELYDCCDCGEVGCGCRYCFSCNACEYCLDKALED</sequence>
<protein>
    <submittedName>
        <fullName evidence="1">Uncharacterized protein</fullName>
    </submittedName>
</protein>